<evidence type="ECO:0000256" key="2">
    <source>
        <dbReference type="SAM" id="Phobius"/>
    </source>
</evidence>
<keyword evidence="4" id="KW-1185">Reference proteome</keyword>
<evidence type="ECO:0000313" key="4">
    <source>
        <dbReference type="Proteomes" id="UP000567885"/>
    </source>
</evidence>
<keyword evidence="2" id="KW-0812">Transmembrane</keyword>
<keyword evidence="2" id="KW-0472">Membrane</keyword>
<gene>
    <name evidence="3" type="ORF">FHETE_10145</name>
</gene>
<evidence type="ECO:0000256" key="1">
    <source>
        <dbReference type="SAM" id="MobiDB-lite"/>
    </source>
</evidence>
<protein>
    <submittedName>
        <fullName evidence="3">Integral membrane protein</fullName>
    </submittedName>
</protein>
<evidence type="ECO:0000313" key="3">
    <source>
        <dbReference type="EMBL" id="KAF5657952.1"/>
    </source>
</evidence>
<feature type="region of interest" description="Disordered" evidence="1">
    <location>
        <begin position="113"/>
        <end position="146"/>
    </location>
</feature>
<accession>A0A8H5SW95</accession>
<organism evidence="3 4">
    <name type="scientific">Fusarium heterosporum</name>
    <dbReference type="NCBI Taxonomy" id="42747"/>
    <lineage>
        <taxon>Eukaryota</taxon>
        <taxon>Fungi</taxon>
        <taxon>Dikarya</taxon>
        <taxon>Ascomycota</taxon>
        <taxon>Pezizomycotina</taxon>
        <taxon>Sordariomycetes</taxon>
        <taxon>Hypocreomycetidae</taxon>
        <taxon>Hypocreales</taxon>
        <taxon>Nectriaceae</taxon>
        <taxon>Fusarium</taxon>
        <taxon>Fusarium heterosporum species complex</taxon>
    </lineage>
</organism>
<name>A0A8H5SW95_FUSHE</name>
<proteinExistence type="predicted"/>
<dbReference type="AlphaFoldDB" id="A0A8H5SW95"/>
<feature type="compositionally biased region" description="Low complexity" evidence="1">
    <location>
        <begin position="116"/>
        <end position="144"/>
    </location>
</feature>
<sequence length="260" mass="27009">MGASSRLLPPADQAGGEAPITTIVPFNNQKILPACAAACGPLYDANGACVPPQVAADAGSKAYTQCFCLDQRVAAFSTATTGVCDEACTADPKGLSSIAGWFRDICSVTNAGNGGTTKKNGQQGGTTTTTGNGSSSTSGSTAGSNNGGGGDWISNHWQWVIMIVVLVVGIAAIWIGACIWRRRYLRKQDRQTSLGQKHSGSAKRPSWGPGMEASEAGGIPYDGYDESNRGSNGIMLPGPEAGAPVEEKPEKKRWIVRDRT</sequence>
<comment type="caution">
    <text evidence="3">The sequence shown here is derived from an EMBL/GenBank/DDBJ whole genome shotgun (WGS) entry which is preliminary data.</text>
</comment>
<keyword evidence="2" id="KW-1133">Transmembrane helix</keyword>
<dbReference type="EMBL" id="JAAGWQ010000262">
    <property type="protein sequence ID" value="KAF5657952.1"/>
    <property type="molecule type" value="Genomic_DNA"/>
</dbReference>
<feature type="region of interest" description="Disordered" evidence="1">
    <location>
        <begin position="189"/>
        <end position="260"/>
    </location>
</feature>
<dbReference type="OrthoDB" id="5426355at2759"/>
<feature type="transmembrane region" description="Helical" evidence="2">
    <location>
        <begin position="159"/>
        <end position="180"/>
    </location>
</feature>
<reference evidence="3 4" key="1">
    <citation type="submission" date="2020-05" db="EMBL/GenBank/DDBJ databases">
        <title>Identification and distribution of gene clusters putatively required for synthesis of sphingolipid metabolism inhibitors in phylogenetically diverse species of the filamentous fungus Fusarium.</title>
        <authorList>
            <person name="Kim H.-S."/>
            <person name="Busman M."/>
            <person name="Brown D.W."/>
            <person name="Divon H."/>
            <person name="Uhlig S."/>
            <person name="Proctor R.H."/>
        </authorList>
    </citation>
    <scope>NUCLEOTIDE SEQUENCE [LARGE SCALE GENOMIC DNA]</scope>
    <source>
        <strain evidence="3 4">NRRL 20693</strain>
    </source>
</reference>
<dbReference type="Proteomes" id="UP000567885">
    <property type="component" value="Unassembled WGS sequence"/>
</dbReference>
<feature type="compositionally biased region" description="Basic and acidic residues" evidence="1">
    <location>
        <begin position="245"/>
        <end position="260"/>
    </location>
</feature>